<keyword evidence="3" id="KW-1185">Reference proteome</keyword>
<comment type="caution">
    <text evidence="2">The sequence shown here is derived from an EMBL/GenBank/DDBJ whole genome shotgun (WGS) entry which is preliminary data.</text>
</comment>
<dbReference type="Proteomes" id="UP000290289">
    <property type="component" value="Chromosome 10"/>
</dbReference>
<accession>A0A498IUG2</accession>
<dbReference type="AlphaFoldDB" id="A0A498IUG2"/>
<protein>
    <recommendedName>
        <fullName evidence="1">DUF7788 domain-containing protein</fullName>
    </recommendedName>
</protein>
<dbReference type="EMBL" id="RDQH01000336">
    <property type="protein sequence ID" value="RXH85522.1"/>
    <property type="molecule type" value="Genomic_DNA"/>
</dbReference>
<name>A0A498IUG2_MALDO</name>
<dbReference type="InterPro" id="IPR011205">
    <property type="entry name" value="UCP015417_vWA"/>
</dbReference>
<proteinExistence type="predicted"/>
<gene>
    <name evidence="2" type="ORF">DVH24_009343</name>
</gene>
<evidence type="ECO:0000313" key="2">
    <source>
        <dbReference type="EMBL" id="RXH85522.1"/>
    </source>
</evidence>
<dbReference type="PANTHER" id="PTHR31373">
    <property type="entry name" value="OS06G0652100 PROTEIN"/>
    <property type="match status" value="1"/>
</dbReference>
<evidence type="ECO:0000259" key="1">
    <source>
        <dbReference type="Pfam" id="PF25043"/>
    </source>
</evidence>
<feature type="domain" description="DUF7788" evidence="1">
    <location>
        <begin position="113"/>
        <end position="300"/>
    </location>
</feature>
<dbReference type="Pfam" id="PF25043">
    <property type="entry name" value="DUF7788"/>
    <property type="match status" value="1"/>
</dbReference>
<reference evidence="2 3" key="1">
    <citation type="submission" date="2018-10" db="EMBL/GenBank/DDBJ databases">
        <title>A high-quality apple genome assembly.</title>
        <authorList>
            <person name="Hu J."/>
        </authorList>
    </citation>
    <scope>NUCLEOTIDE SEQUENCE [LARGE SCALE GENOMIC DNA]</scope>
    <source>
        <strain evidence="3">cv. HFTH1</strain>
        <tissue evidence="2">Young leaf</tissue>
    </source>
</reference>
<sequence length="345" mass="39144">MNENDDGDDDDIEFSWAAACLPYAGYRAATQLCESIATKLFSRQDGYQGLEEVRPRKKSLEEEADYMSRARSRLTKEVLLPVRRMTCYDTYDGKCKCRIKQYLEDIDDEPTSLVSQLSEQPWKGKVVPFARYVDMRLIQGGNDIKGCECQFEARTNNEEGVGGNDIKSQCAFLRGMDHTETCPFHTVLDLILQEAVNANLKPEQITKKKVLVFTHYCFEISNADGHWPTTCRAIQREFEEKGYGDVVPHIVFWKLWNKGAAGDCVEPPSRIPGVTILTGYSDNFIKLFLDTEGEVGTEHALESANCGKEYLNLAVNKYRRYAFHEILNHIGFGIFNPADLKSNSV</sequence>
<dbReference type="InterPro" id="IPR056690">
    <property type="entry name" value="DUF7788"/>
</dbReference>
<organism evidence="2 3">
    <name type="scientific">Malus domestica</name>
    <name type="common">Apple</name>
    <name type="synonym">Pyrus malus</name>
    <dbReference type="NCBI Taxonomy" id="3750"/>
    <lineage>
        <taxon>Eukaryota</taxon>
        <taxon>Viridiplantae</taxon>
        <taxon>Streptophyta</taxon>
        <taxon>Embryophyta</taxon>
        <taxon>Tracheophyta</taxon>
        <taxon>Spermatophyta</taxon>
        <taxon>Magnoliopsida</taxon>
        <taxon>eudicotyledons</taxon>
        <taxon>Gunneridae</taxon>
        <taxon>Pentapetalae</taxon>
        <taxon>rosids</taxon>
        <taxon>fabids</taxon>
        <taxon>Rosales</taxon>
        <taxon>Rosaceae</taxon>
        <taxon>Amygdaloideae</taxon>
        <taxon>Maleae</taxon>
        <taxon>Malus</taxon>
    </lineage>
</organism>
<evidence type="ECO:0000313" key="3">
    <source>
        <dbReference type="Proteomes" id="UP000290289"/>
    </source>
</evidence>
<dbReference type="PANTHER" id="PTHR31373:SF17">
    <property type="entry name" value="OS06G0652100 PROTEIN"/>
    <property type="match status" value="1"/>
</dbReference>